<evidence type="ECO:0000259" key="7">
    <source>
        <dbReference type="PROSITE" id="PS50850"/>
    </source>
</evidence>
<evidence type="ECO:0000313" key="9">
    <source>
        <dbReference type="Proteomes" id="UP000291151"/>
    </source>
</evidence>
<evidence type="ECO:0000313" key="8">
    <source>
        <dbReference type="EMBL" id="QBK24708.1"/>
    </source>
</evidence>
<feature type="transmembrane region" description="Helical" evidence="6">
    <location>
        <begin position="107"/>
        <end position="128"/>
    </location>
</feature>
<dbReference type="Gene3D" id="1.20.1250.20">
    <property type="entry name" value="MFS general substrate transporter like domains"/>
    <property type="match status" value="2"/>
</dbReference>
<comment type="subcellular location">
    <subcellularLocation>
        <location evidence="1">Cell membrane</location>
        <topology evidence="1">Multi-pass membrane protein</topology>
    </subcellularLocation>
</comment>
<feature type="transmembrane region" description="Helical" evidence="6">
    <location>
        <begin position="343"/>
        <end position="365"/>
    </location>
</feature>
<feature type="transmembrane region" description="Helical" evidence="6">
    <location>
        <begin position="140"/>
        <end position="161"/>
    </location>
</feature>
<feature type="domain" description="Major facilitator superfamily (MFS) profile" evidence="7">
    <location>
        <begin position="19"/>
        <end position="398"/>
    </location>
</feature>
<evidence type="ECO:0000256" key="2">
    <source>
        <dbReference type="ARBA" id="ARBA00022448"/>
    </source>
</evidence>
<dbReference type="Proteomes" id="UP000291151">
    <property type="component" value="Chromosome"/>
</dbReference>
<protein>
    <submittedName>
        <fullName evidence="8">MFS transporter</fullName>
    </submittedName>
</protein>
<evidence type="ECO:0000256" key="5">
    <source>
        <dbReference type="ARBA" id="ARBA00023136"/>
    </source>
</evidence>
<evidence type="ECO:0000256" key="6">
    <source>
        <dbReference type="SAM" id="Phobius"/>
    </source>
</evidence>
<feature type="transmembrane region" description="Helical" evidence="6">
    <location>
        <begin position="308"/>
        <end position="331"/>
    </location>
</feature>
<dbReference type="PANTHER" id="PTHR23523">
    <property type="match status" value="1"/>
</dbReference>
<dbReference type="InterPro" id="IPR036259">
    <property type="entry name" value="MFS_trans_sf"/>
</dbReference>
<keyword evidence="4 6" id="KW-1133">Transmembrane helix</keyword>
<reference evidence="8 9" key="1">
    <citation type="submission" date="2019-02" db="EMBL/GenBank/DDBJ databases">
        <title>Ureibacillus thermophilus.</title>
        <authorList>
            <person name="Sunny J.S."/>
            <person name="Natarajan A."/>
            <person name="Saleena L.M."/>
        </authorList>
    </citation>
    <scope>NUCLEOTIDE SEQUENCE [LARGE SCALE GENOMIC DNA]</scope>
    <source>
        <strain evidence="8 9">LM102</strain>
    </source>
</reference>
<feature type="transmembrane region" description="Helical" evidence="6">
    <location>
        <begin position="12"/>
        <end position="32"/>
    </location>
</feature>
<dbReference type="InterPro" id="IPR011701">
    <property type="entry name" value="MFS"/>
</dbReference>
<sequence length="399" mass="44000">MKTERKYPAKKLQFTFGTFLFFVAIIFFATTVRTPLTGVGTIISYIREDLGISNTTAGFLTTIPLLAFAIVSPIAPKISRKFGMEFTLFYSLILLSVGILIRSAGNITLLIFGTVLIGVAISFGNVLFPSFFKAKYPYQVGLLTGIYTVAMNISAAASLAFSQPIAERTGWQGALGCTVIFGLLTMIAWIPILRGERVEQFHSAHEQTGGKKIWQSSLAWAIAIVMGMQSLLFYCSTAWIPEILVSQGFSLEKAGFMTSIFQLSQMPMTFFIPIVAEKLSSQRPIVYFFTFCYLIGFGGLFFEWTSGAVLWMILLGFASGSSFGLVLMLFTLRTRNAYEASEISGFAQSFGYLISAVGPVLFGFIQELTGSWAVPNMIFIATSLILFVFSFISAKERYI</sequence>
<evidence type="ECO:0000256" key="4">
    <source>
        <dbReference type="ARBA" id="ARBA00022989"/>
    </source>
</evidence>
<evidence type="ECO:0000256" key="1">
    <source>
        <dbReference type="ARBA" id="ARBA00004651"/>
    </source>
</evidence>
<keyword evidence="2" id="KW-0813">Transport</keyword>
<evidence type="ECO:0000256" key="3">
    <source>
        <dbReference type="ARBA" id="ARBA00022692"/>
    </source>
</evidence>
<keyword evidence="5 6" id="KW-0472">Membrane</keyword>
<dbReference type="InterPro" id="IPR020846">
    <property type="entry name" value="MFS_dom"/>
</dbReference>
<keyword evidence="3 6" id="KW-0812">Transmembrane</keyword>
<feature type="transmembrane region" description="Helical" evidence="6">
    <location>
        <begin position="173"/>
        <end position="192"/>
    </location>
</feature>
<keyword evidence="9" id="KW-1185">Reference proteome</keyword>
<feature type="transmembrane region" description="Helical" evidence="6">
    <location>
        <begin position="213"/>
        <end position="234"/>
    </location>
</feature>
<feature type="transmembrane region" description="Helical" evidence="6">
    <location>
        <begin position="285"/>
        <end position="302"/>
    </location>
</feature>
<dbReference type="PANTHER" id="PTHR23523:SF2">
    <property type="entry name" value="2-NITROIMIDAZOLE TRANSPORTER"/>
    <property type="match status" value="1"/>
</dbReference>
<dbReference type="AlphaFoldDB" id="A0A4P6US72"/>
<dbReference type="Pfam" id="PF07690">
    <property type="entry name" value="MFS_1"/>
    <property type="match status" value="1"/>
</dbReference>
<name>A0A4P6US72_9BACL</name>
<feature type="transmembrane region" description="Helical" evidence="6">
    <location>
        <begin position="52"/>
        <end position="75"/>
    </location>
</feature>
<accession>A0A4P6US72</accession>
<dbReference type="CDD" id="cd17339">
    <property type="entry name" value="MFS_NIMT_CynX_like"/>
    <property type="match status" value="1"/>
</dbReference>
<dbReference type="SUPFAM" id="SSF103473">
    <property type="entry name" value="MFS general substrate transporter"/>
    <property type="match status" value="1"/>
</dbReference>
<organism evidence="8 9">
    <name type="scientific">Ureibacillus thermophilus</name>
    <dbReference type="NCBI Taxonomy" id="367743"/>
    <lineage>
        <taxon>Bacteria</taxon>
        <taxon>Bacillati</taxon>
        <taxon>Bacillota</taxon>
        <taxon>Bacilli</taxon>
        <taxon>Bacillales</taxon>
        <taxon>Caryophanaceae</taxon>
        <taxon>Ureibacillus</taxon>
    </lineage>
</organism>
<gene>
    <name evidence="8" type="ORF">DKZ56_01620</name>
</gene>
<dbReference type="PROSITE" id="PS50850">
    <property type="entry name" value="MFS"/>
    <property type="match status" value="1"/>
</dbReference>
<dbReference type="GO" id="GO:0005886">
    <property type="term" value="C:plasma membrane"/>
    <property type="evidence" value="ECO:0007669"/>
    <property type="project" value="UniProtKB-SubCell"/>
</dbReference>
<dbReference type="KEGG" id="uth:DKZ56_01620"/>
<proteinExistence type="predicted"/>
<dbReference type="RefSeq" id="WP_208650981.1">
    <property type="nucleotide sequence ID" value="NZ_CP036528.1"/>
</dbReference>
<feature type="transmembrane region" description="Helical" evidence="6">
    <location>
        <begin position="254"/>
        <end position="276"/>
    </location>
</feature>
<dbReference type="GO" id="GO:0022857">
    <property type="term" value="F:transmembrane transporter activity"/>
    <property type="evidence" value="ECO:0007669"/>
    <property type="project" value="InterPro"/>
</dbReference>
<dbReference type="EMBL" id="CP036528">
    <property type="protein sequence ID" value="QBK24708.1"/>
    <property type="molecule type" value="Genomic_DNA"/>
</dbReference>
<dbReference type="InterPro" id="IPR052524">
    <property type="entry name" value="MFS_Cyanate_Porter"/>
</dbReference>
<feature type="transmembrane region" description="Helical" evidence="6">
    <location>
        <begin position="82"/>
        <end position="101"/>
    </location>
</feature>
<feature type="transmembrane region" description="Helical" evidence="6">
    <location>
        <begin position="377"/>
        <end position="394"/>
    </location>
</feature>